<dbReference type="PANTHER" id="PTHR34187">
    <property type="entry name" value="FGR18P"/>
    <property type="match status" value="1"/>
</dbReference>
<dbReference type="EMBL" id="BAABUK010000039">
    <property type="protein sequence ID" value="GAA5817234.1"/>
    <property type="molecule type" value="Genomic_DNA"/>
</dbReference>
<dbReference type="Pfam" id="PF02656">
    <property type="entry name" value="DUF202"/>
    <property type="match status" value="1"/>
</dbReference>
<feature type="transmembrane region" description="Helical" evidence="6">
    <location>
        <begin position="165"/>
        <end position="185"/>
    </location>
</feature>
<proteinExistence type="predicted"/>
<feature type="domain" description="DUF202" evidence="7">
    <location>
        <begin position="115"/>
        <end position="191"/>
    </location>
</feature>
<gene>
    <name evidence="8" type="ORF">MFLAVUS_010777</name>
</gene>
<name>A0ABP9ZDN1_9FUNG</name>
<keyword evidence="3 6" id="KW-0812">Transmembrane</keyword>
<comment type="subcellular location">
    <subcellularLocation>
        <location evidence="1">Cell membrane</location>
        <topology evidence="1">Multi-pass membrane protein</topology>
    </subcellularLocation>
</comment>
<comment type="caution">
    <text evidence="8">The sequence shown here is derived from an EMBL/GenBank/DDBJ whole genome shotgun (WGS) entry which is preliminary data.</text>
</comment>
<dbReference type="InterPro" id="IPR003807">
    <property type="entry name" value="DUF202"/>
</dbReference>
<evidence type="ECO:0000256" key="3">
    <source>
        <dbReference type="ARBA" id="ARBA00022692"/>
    </source>
</evidence>
<sequence length="228" mass="26063">MSSESKPILSTTQTRKNYLAFSEDPIYRQTVDSFSIHRCSSFSTSIRELEDDEYFQPERCPTRETIGEEEKEDKELRTRQTGSNINGIAYVQRWESFFDLFSFSLYLENNVAVARDHLANERTYLAWVRTSLSTISIGVAITQLFRLDKDLFKDPAMAEEMASVGRPLGVTFVVIGIFYMVFALIRYFHSQVAMTKGYFPASRGIIIISSAATLIALIVVFISLLQRQ</sequence>
<dbReference type="Proteomes" id="UP001473302">
    <property type="component" value="Unassembled WGS sequence"/>
</dbReference>
<keyword evidence="2" id="KW-1003">Cell membrane</keyword>
<accession>A0ABP9ZDN1</accession>
<feature type="transmembrane region" description="Helical" evidence="6">
    <location>
        <begin position="124"/>
        <end position="145"/>
    </location>
</feature>
<reference evidence="8 9" key="1">
    <citation type="submission" date="2024-04" db="EMBL/GenBank/DDBJ databases">
        <title>genome sequences of Mucor flavus KT1a and Helicostylum pulchrum KT1b strains isolated from the surface of a dry-aged beef.</title>
        <authorList>
            <person name="Toyotome T."/>
            <person name="Hosono M."/>
            <person name="Torimaru M."/>
            <person name="Fukuda K."/>
            <person name="Mikami N."/>
        </authorList>
    </citation>
    <scope>NUCLEOTIDE SEQUENCE [LARGE SCALE GENOMIC DNA]</scope>
    <source>
        <strain evidence="8 9">KT1a</strain>
    </source>
</reference>
<evidence type="ECO:0000313" key="8">
    <source>
        <dbReference type="EMBL" id="GAA5817234.1"/>
    </source>
</evidence>
<evidence type="ECO:0000256" key="4">
    <source>
        <dbReference type="ARBA" id="ARBA00022989"/>
    </source>
</evidence>
<evidence type="ECO:0000256" key="5">
    <source>
        <dbReference type="ARBA" id="ARBA00023136"/>
    </source>
</evidence>
<organism evidence="8 9">
    <name type="scientific">Mucor flavus</name>
    <dbReference type="NCBI Taxonomy" id="439312"/>
    <lineage>
        <taxon>Eukaryota</taxon>
        <taxon>Fungi</taxon>
        <taxon>Fungi incertae sedis</taxon>
        <taxon>Mucoromycota</taxon>
        <taxon>Mucoromycotina</taxon>
        <taxon>Mucoromycetes</taxon>
        <taxon>Mucorales</taxon>
        <taxon>Mucorineae</taxon>
        <taxon>Mucoraceae</taxon>
        <taxon>Mucor</taxon>
    </lineage>
</organism>
<evidence type="ECO:0000313" key="9">
    <source>
        <dbReference type="Proteomes" id="UP001473302"/>
    </source>
</evidence>
<keyword evidence="9" id="KW-1185">Reference proteome</keyword>
<keyword evidence="5 6" id="KW-0472">Membrane</keyword>
<evidence type="ECO:0000256" key="1">
    <source>
        <dbReference type="ARBA" id="ARBA00004651"/>
    </source>
</evidence>
<keyword evidence="4 6" id="KW-1133">Transmembrane helix</keyword>
<evidence type="ECO:0000256" key="2">
    <source>
        <dbReference type="ARBA" id="ARBA00022475"/>
    </source>
</evidence>
<dbReference type="InterPro" id="IPR052053">
    <property type="entry name" value="IM_YidH-like"/>
</dbReference>
<feature type="transmembrane region" description="Helical" evidence="6">
    <location>
        <begin position="205"/>
        <end position="225"/>
    </location>
</feature>
<evidence type="ECO:0000256" key="6">
    <source>
        <dbReference type="SAM" id="Phobius"/>
    </source>
</evidence>
<protein>
    <recommendedName>
        <fullName evidence="7">DUF202 domain-containing protein</fullName>
    </recommendedName>
</protein>
<dbReference type="PANTHER" id="PTHR34187:SF2">
    <property type="entry name" value="DUF202 DOMAIN-CONTAINING PROTEIN"/>
    <property type="match status" value="1"/>
</dbReference>
<evidence type="ECO:0000259" key="7">
    <source>
        <dbReference type="Pfam" id="PF02656"/>
    </source>
</evidence>